<dbReference type="Proteomes" id="UP001238450">
    <property type="component" value="Unassembled WGS sequence"/>
</dbReference>
<protein>
    <submittedName>
        <fullName evidence="2">Uncharacterized protein</fullName>
    </submittedName>
</protein>
<keyword evidence="1" id="KW-0812">Transmembrane</keyword>
<accession>A0AAJ1WSI2</accession>
<comment type="caution">
    <text evidence="2">The sequence shown here is derived from an EMBL/GenBank/DDBJ whole genome shotgun (WGS) entry which is preliminary data.</text>
</comment>
<keyword evidence="1" id="KW-0472">Membrane</keyword>
<organism evidence="2 3">
    <name type="scientific">Croceifilum oryzae</name>
    <dbReference type="NCBI Taxonomy" id="1553429"/>
    <lineage>
        <taxon>Bacteria</taxon>
        <taxon>Bacillati</taxon>
        <taxon>Bacillota</taxon>
        <taxon>Bacilli</taxon>
        <taxon>Bacillales</taxon>
        <taxon>Thermoactinomycetaceae</taxon>
        <taxon>Croceifilum</taxon>
    </lineage>
</organism>
<feature type="transmembrane region" description="Helical" evidence="1">
    <location>
        <begin position="30"/>
        <end position="48"/>
    </location>
</feature>
<proteinExistence type="predicted"/>
<keyword evidence="3" id="KW-1185">Reference proteome</keyword>
<dbReference type="AlphaFoldDB" id="A0AAJ1WSI2"/>
<dbReference type="EMBL" id="JAUSUV010000006">
    <property type="protein sequence ID" value="MDQ0417398.1"/>
    <property type="molecule type" value="Genomic_DNA"/>
</dbReference>
<evidence type="ECO:0000256" key="1">
    <source>
        <dbReference type="SAM" id="Phobius"/>
    </source>
</evidence>
<sequence length="235" mass="28287">MQDGQKRGRLTRIYEKIKSYVMDREPDTRIGLVILVTVLILFPITVYLGQITYGTFVVTLSLAIFTFIHHHWNKYKDRYFQQLATTDIFRDEAERLKRFSPLLDYIPDITTLKINSRRRLNTKNSIEAVEHFVVILDDCLPKVREFNDRDTIERINKLRRRLYFWIESNGDLFKELKKQEIDLESLTSQHLSPITQCFHFIFDISENVLDHKCRLEYDYYERVKSIRYKLSYSLD</sequence>
<keyword evidence="1" id="KW-1133">Transmembrane helix</keyword>
<evidence type="ECO:0000313" key="3">
    <source>
        <dbReference type="Proteomes" id="UP001238450"/>
    </source>
</evidence>
<evidence type="ECO:0000313" key="2">
    <source>
        <dbReference type="EMBL" id="MDQ0417398.1"/>
    </source>
</evidence>
<feature type="transmembrane region" description="Helical" evidence="1">
    <location>
        <begin position="54"/>
        <end position="72"/>
    </location>
</feature>
<dbReference type="RefSeq" id="WP_307252438.1">
    <property type="nucleotide sequence ID" value="NZ_JAUSUV010000006.1"/>
</dbReference>
<name>A0AAJ1WSI2_9BACL</name>
<reference evidence="2 3" key="1">
    <citation type="submission" date="2023-07" db="EMBL/GenBank/DDBJ databases">
        <title>Genomic Encyclopedia of Type Strains, Phase IV (KMG-IV): sequencing the most valuable type-strain genomes for metagenomic binning, comparative biology and taxonomic classification.</title>
        <authorList>
            <person name="Goeker M."/>
        </authorList>
    </citation>
    <scope>NUCLEOTIDE SEQUENCE [LARGE SCALE GENOMIC DNA]</scope>
    <source>
        <strain evidence="2 3">DSM 46876</strain>
    </source>
</reference>
<gene>
    <name evidence="2" type="ORF">J2Z48_001571</name>
</gene>